<reference evidence="2" key="1">
    <citation type="journal article" date="2020" name="Fungal Divers.">
        <title>Resolving the Mortierellaceae phylogeny through synthesis of multi-gene phylogenetics and phylogenomics.</title>
        <authorList>
            <person name="Vandepol N."/>
            <person name="Liber J."/>
            <person name="Desiro A."/>
            <person name="Na H."/>
            <person name="Kennedy M."/>
            <person name="Barry K."/>
            <person name="Grigoriev I.V."/>
            <person name="Miller A.N."/>
            <person name="O'Donnell K."/>
            <person name="Stajich J.E."/>
            <person name="Bonito G."/>
        </authorList>
    </citation>
    <scope>NUCLEOTIDE SEQUENCE</scope>
    <source>
        <strain evidence="2">REB-010B</strain>
    </source>
</reference>
<feature type="transmembrane region" description="Helical" evidence="1">
    <location>
        <begin position="122"/>
        <end position="146"/>
    </location>
</feature>
<feature type="transmembrane region" description="Helical" evidence="1">
    <location>
        <begin position="86"/>
        <end position="102"/>
    </location>
</feature>
<keyword evidence="1" id="KW-0812">Transmembrane</keyword>
<dbReference type="EMBL" id="JAAAIP010000603">
    <property type="protein sequence ID" value="KAG0314549.1"/>
    <property type="molecule type" value="Genomic_DNA"/>
</dbReference>
<protein>
    <submittedName>
        <fullName evidence="2">Uncharacterized protein</fullName>
    </submittedName>
</protein>
<name>A0A9P6RAI6_9FUNG</name>
<keyword evidence="3" id="KW-1185">Reference proteome</keyword>
<keyword evidence="1" id="KW-1133">Transmembrane helix</keyword>
<dbReference type="OrthoDB" id="2344294at2759"/>
<keyword evidence="1" id="KW-0472">Membrane</keyword>
<sequence length="206" mass="22871">MSYSSTSQDGGFTTFAAGVPQSFTNGQSGERSSLTVSRAASNPNRFSNLSTLSRKSIEDVSPLLEHRQIPGQPAGLGVYAPHMSPFLIVLAIAVSSFFYVYFVPDTNTPPFVWIRDYFGMAVVTSCIHFAVFLHAFQVATAIYLMKWLAKCPFTFMQTLIWCVCIQFLGIASMLKLLPIVYESKFVSDEIEKEELENTQNAAEHVV</sequence>
<organism evidence="2 3">
    <name type="scientific">Dissophora globulifera</name>
    <dbReference type="NCBI Taxonomy" id="979702"/>
    <lineage>
        <taxon>Eukaryota</taxon>
        <taxon>Fungi</taxon>
        <taxon>Fungi incertae sedis</taxon>
        <taxon>Mucoromycota</taxon>
        <taxon>Mortierellomycotina</taxon>
        <taxon>Mortierellomycetes</taxon>
        <taxon>Mortierellales</taxon>
        <taxon>Mortierellaceae</taxon>
        <taxon>Dissophora</taxon>
    </lineage>
</organism>
<evidence type="ECO:0000313" key="2">
    <source>
        <dbReference type="EMBL" id="KAG0314549.1"/>
    </source>
</evidence>
<comment type="caution">
    <text evidence="2">The sequence shown here is derived from an EMBL/GenBank/DDBJ whole genome shotgun (WGS) entry which is preliminary data.</text>
</comment>
<accession>A0A9P6RAI6</accession>
<dbReference type="AlphaFoldDB" id="A0A9P6RAI6"/>
<proteinExistence type="predicted"/>
<evidence type="ECO:0000256" key="1">
    <source>
        <dbReference type="SAM" id="Phobius"/>
    </source>
</evidence>
<evidence type="ECO:0000313" key="3">
    <source>
        <dbReference type="Proteomes" id="UP000738325"/>
    </source>
</evidence>
<gene>
    <name evidence="2" type="ORF">BGZ99_008063</name>
</gene>
<feature type="transmembrane region" description="Helical" evidence="1">
    <location>
        <begin position="158"/>
        <end position="181"/>
    </location>
</feature>
<dbReference type="Proteomes" id="UP000738325">
    <property type="component" value="Unassembled WGS sequence"/>
</dbReference>